<dbReference type="InterPro" id="IPR051533">
    <property type="entry name" value="WaaL-like"/>
</dbReference>
<keyword evidence="7" id="KW-0436">Ligase</keyword>
<keyword evidence="2 5" id="KW-0812">Transmembrane</keyword>
<evidence type="ECO:0000256" key="1">
    <source>
        <dbReference type="ARBA" id="ARBA00004141"/>
    </source>
</evidence>
<feature type="transmembrane region" description="Helical" evidence="5">
    <location>
        <begin position="203"/>
        <end position="221"/>
    </location>
</feature>
<accession>A0ABW5X9I3</accession>
<proteinExistence type="predicted"/>
<evidence type="ECO:0000256" key="2">
    <source>
        <dbReference type="ARBA" id="ARBA00022692"/>
    </source>
</evidence>
<feature type="transmembrane region" description="Helical" evidence="5">
    <location>
        <begin position="66"/>
        <end position="85"/>
    </location>
</feature>
<feature type="domain" description="O-antigen ligase-related" evidence="6">
    <location>
        <begin position="164"/>
        <end position="304"/>
    </location>
</feature>
<sequence>MVAQISSFELSLGNGYYVILIVVFAILLIMGKGFRFNFLMLYLAIAGLISIIFNEIPSFFKPYERFAAFLIVMGLFGPLIRNSALQQFRLYLFKIINSLIVTMVIISFVGIVAGFPSMVGRGGFAGLFNHSMMLGPMAAIAMLICISWGNTSNNKKKRSFFLILAAISFITCVAAGSRAALLAGVAGGLFYYYKVNQGKLSRYIRIIMLIMAIGILSFPLWESYTERIIEKMTYAEDQGDILVTREALWTTRLLEFEKSPIYGIGFAAVDTSLTNKYDAKEGKIEPGSSWLVVLSMVGLLGFIPLVFLLIKYLKFLYKEEVMQQFSALLGALLILCIVHMMAEGYVFSAGSGLFFIFWFIMGMIEQTKKYQINIEYSTI</sequence>
<dbReference type="PANTHER" id="PTHR37422:SF13">
    <property type="entry name" value="LIPOPOLYSACCHARIDE BIOSYNTHESIS PROTEIN PA4999-RELATED"/>
    <property type="match status" value="1"/>
</dbReference>
<feature type="transmembrane region" description="Helical" evidence="5">
    <location>
        <begin position="36"/>
        <end position="54"/>
    </location>
</feature>
<organism evidence="7 8">
    <name type="scientific">Christiangramia antarctica</name>
    <dbReference type="NCBI Taxonomy" id="2058158"/>
    <lineage>
        <taxon>Bacteria</taxon>
        <taxon>Pseudomonadati</taxon>
        <taxon>Bacteroidota</taxon>
        <taxon>Flavobacteriia</taxon>
        <taxon>Flavobacteriales</taxon>
        <taxon>Flavobacteriaceae</taxon>
        <taxon>Christiangramia</taxon>
    </lineage>
</organism>
<dbReference type="InterPro" id="IPR007016">
    <property type="entry name" value="O-antigen_ligase-rel_domated"/>
</dbReference>
<evidence type="ECO:0000256" key="3">
    <source>
        <dbReference type="ARBA" id="ARBA00022989"/>
    </source>
</evidence>
<evidence type="ECO:0000313" key="7">
    <source>
        <dbReference type="EMBL" id="MFD2834908.1"/>
    </source>
</evidence>
<gene>
    <name evidence="7" type="ORF">ACFSYS_16570</name>
</gene>
<evidence type="ECO:0000256" key="5">
    <source>
        <dbReference type="SAM" id="Phobius"/>
    </source>
</evidence>
<feature type="transmembrane region" description="Helical" evidence="5">
    <location>
        <begin position="161"/>
        <end position="191"/>
    </location>
</feature>
<dbReference type="Proteomes" id="UP001597438">
    <property type="component" value="Unassembled WGS sequence"/>
</dbReference>
<feature type="transmembrane region" description="Helical" evidence="5">
    <location>
        <begin position="347"/>
        <end position="364"/>
    </location>
</feature>
<reference evidence="8" key="1">
    <citation type="journal article" date="2019" name="Int. J. Syst. Evol. Microbiol.">
        <title>The Global Catalogue of Microorganisms (GCM) 10K type strain sequencing project: providing services to taxonomists for standard genome sequencing and annotation.</title>
        <authorList>
            <consortium name="The Broad Institute Genomics Platform"/>
            <consortium name="The Broad Institute Genome Sequencing Center for Infectious Disease"/>
            <person name="Wu L."/>
            <person name="Ma J."/>
        </authorList>
    </citation>
    <scope>NUCLEOTIDE SEQUENCE [LARGE SCALE GENOMIC DNA]</scope>
    <source>
        <strain evidence="8">KCTC 52925</strain>
    </source>
</reference>
<dbReference type="EMBL" id="JBHUOJ010000037">
    <property type="protein sequence ID" value="MFD2834908.1"/>
    <property type="molecule type" value="Genomic_DNA"/>
</dbReference>
<feature type="transmembrane region" description="Helical" evidence="5">
    <location>
        <begin position="290"/>
        <end position="313"/>
    </location>
</feature>
<evidence type="ECO:0000259" key="6">
    <source>
        <dbReference type="Pfam" id="PF04932"/>
    </source>
</evidence>
<feature type="transmembrane region" description="Helical" evidence="5">
    <location>
        <begin position="127"/>
        <end position="149"/>
    </location>
</feature>
<keyword evidence="8" id="KW-1185">Reference proteome</keyword>
<evidence type="ECO:0000313" key="8">
    <source>
        <dbReference type="Proteomes" id="UP001597438"/>
    </source>
</evidence>
<feature type="transmembrane region" description="Helical" evidence="5">
    <location>
        <begin position="12"/>
        <end position="30"/>
    </location>
</feature>
<keyword evidence="4 5" id="KW-0472">Membrane</keyword>
<dbReference type="Pfam" id="PF04932">
    <property type="entry name" value="Wzy_C"/>
    <property type="match status" value="1"/>
</dbReference>
<comment type="caution">
    <text evidence="7">The sequence shown here is derived from an EMBL/GenBank/DDBJ whole genome shotgun (WGS) entry which is preliminary data.</text>
</comment>
<dbReference type="PANTHER" id="PTHR37422">
    <property type="entry name" value="TEICHURONIC ACID BIOSYNTHESIS PROTEIN TUAE"/>
    <property type="match status" value="1"/>
</dbReference>
<name>A0ABW5X9I3_9FLAO</name>
<keyword evidence="3 5" id="KW-1133">Transmembrane helix</keyword>
<dbReference type="GO" id="GO:0016874">
    <property type="term" value="F:ligase activity"/>
    <property type="evidence" value="ECO:0007669"/>
    <property type="project" value="UniProtKB-KW"/>
</dbReference>
<dbReference type="RefSeq" id="WP_251740051.1">
    <property type="nucleotide sequence ID" value="NZ_JBHUOJ010000037.1"/>
</dbReference>
<feature type="transmembrane region" description="Helical" evidence="5">
    <location>
        <begin position="91"/>
        <end position="115"/>
    </location>
</feature>
<protein>
    <submittedName>
        <fullName evidence="7">O-antigen ligase family protein</fullName>
    </submittedName>
</protein>
<comment type="subcellular location">
    <subcellularLocation>
        <location evidence="1">Membrane</location>
        <topology evidence="1">Multi-pass membrane protein</topology>
    </subcellularLocation>
</comment>
<evidence type="ECO:0000256" key="4">
    <source>
        <dbReference type="ARBA" id="ARBA00023136"/>
    </source>
</evidence>